<protein>
    <submittedName>
        <fullName evidence="5">Survival of motor neuron-related-splicing factor30</fullName>
    </submittedName>
</protein>
<evidence type="ECO:0000256" key="1">
    <source>
        <dbReference type="ARBA" id="ARBA00004123"/>
    </source>
</evidence>
<dbReference type="InterPro" id="IPR002999">
    <property type="entry name" value="Tudor"/>
</dbReference>
<gene>
    <name evidence="5" type="primary">smndc1</name>
    <name evidence="5" type="ORF">DNF11_3092</name>
</gene>
<evidence type="ECO:0000256" key="3">
    <source>
        <dbReference type="SAM" id="MobiDB-lite"/>
    </source>
</evidence>
<dbReference type="EMBL" id="CP033152">
    <property type="protein sequence ID" value="AYO44042.1"/>
    <property type="molecule type" value="Genomic_DNA"/>
</dbReference>
<dbReference type="PROSITE" id="PS50304">
    <property type="entry name" value="TUDOR"/>
    <property type="match status" value="1"/>
</dbReference>
<dbReference type="OrthoDB" id="79171at2759"/>
<dbReference type="AlphaFoldDB" id="A0A3G2S9P0"/>
<dbReference type="PANTHER" id="PTHR46297:SF2">
    <property type="entry name" value="TUDOR DOMAIN-CONTAINING PROTEIN"/>
    <property type="match status" value="1"/>
</dbReference>
<dbReference type="PANTHER" id="PTHR46297">
    <property type="entry name" value="ZINC FINGER CCCH-TYPE WITH G PATCH DOMAIN-CONTAINING PROTEIN"/>
    <property type="match status" value="1"/>
</dbReference>
<evidence type="ECO:0000259" key="4">
    <source>
        <dbReference type="PROSITE" id="PS50304"/>
    </source>
</evidence>
<feature type="compositionally biased region" description="Basic and acidic residues" evidence="3">
    <location>
        <begin position="153"/>
        <end position="168"/>
    </location>
</feature>
<keyword evidence="2" id="KW-0539">Nucleus</keyword>
<proteinExistence type="predicted"/>
<evidence type="ECO:0000313" key="6">
    <source>
        <dbReference type="Proteomes" id="UP000269793"/>
    </source>
</evidence>
<comment type="subcellular location">
    <subcellularLocation>
        <location evidence="1">Nucleus</location>
    </subcellularLocation>
</comment>
<feature type="compositionally biased region" description="Low complexity" evidence="3">
    <location>
        <begin position="116"/>
        <end position="134"/>
    </location>
</feature>
<dbReference type="VEuPathDB" id="FungiDB:DNF11_3092"/>
<dbReference type="SUPFAM" id="SSF63748">
    <property type="entry name" value="Tudor/PWWP/MBT"/>
    <property type="match status" value="1"/>
</dbReference>
<reference evidence="5 6" key="1">
    <citation type="submission" date="2018-10" db="EMBL/GenBank/DDBJ databases">
        <title>Complete genome sequence of Malassezia restricta CBS 7877.</title>
        <authorList>
            <person name="Morand S.C."/>
            <person name="Bertignac M."/>
            <person name="Iltis A."/>
            <person name="Kolder I."/>
            <person name="Pirovano W."/>
            <person name="Jourdain R."/>
            <person name="Clavaud C."/>
        </authorList>
    </citation>
    <scope>NUCLEOTIDE SEQUENCE [LARGE SCALE GENOMIC DNA]</scope>
    <source>
        <strain evidence="5 6">CBS 7877</strain>
    </source>
</reference>
<feature type="compositionally biased region" description="Basic and acidic residues" evidence="3">
    <location>
        <begin position="191"/>
        <end position="200"/>
    </location>
</feature>
<dbReference type="STRING" id="425264.A0A3G2S9P0"/>
<feature type="region of interest" description="Disordered" evidence="3">
    <location>
        <begin position="111"/>
        <end position="224"/>
    </location>
</feature>
<name>A0A3G2S9P0_MALR7</name>
<dbReference type="SMART" id="SM00333">
    <property type="entry name" value="TUDOR"/>
    <property type="match status" value="1"/>
</dbReference>
<evidence type="ECO:0000256" key="2">
    <source>
        <dbReference type="ARBA" id="ARBA00023242"/>
    </source>
</evidence>
<feature type="compositionally biased region" description="Basic and acidic residues" evidence="3">
    <location>
        <begin position="135"/>
        <end position="146"/>
    </location>
</feature>
<keyword evidence="6" id="KW-1185">Reference proteome</keyword>
<accession>A0A3G2S9P0</accession>
<evidence type="ECO:0000313" key="5">
    <source>
        <dbReference type="EMBL" id="AYO44042.1"/>
    </source>
</evidence>
<feature type="domain" description="Tudor" evidence="4">
    <location>
        <begin position="61"/>
        <end position="123"/>
    </location>
</feature>
<dbReference type="Proteomes" id="UP000269793">
    <property type="component" value="Chromosome V"/>
</dbReference>
<organism evidence="5 6">
    <name type="scientific">Malassezia restricta (strain ATCC 96810 / NBRC 103918 / CBS 7877)</name>
    <name type="common">Seborrheic dermatitis infection agent</name>
    <dbReference type="NCBI Taxonomy" id="425264"/>
    <lineage>
        <taxon>Eukaryota</taxon>
        <taxon>Fungi</taxon>
        <taxon>Dikarya</taxon>
        <taxon>Basidiomycota</taxon>
        <taxon>Ustilaginomycotina</taxon>
        <taxon>Malasseziomycetes</taxon>
        <taxon>Malasseziales</taxon>
        <taxon>Malasseziaceae</taxon>
        <taxon>Malassezia</taxon>
    </lineage>
</organism>
<dbReference type="GO" id="GO:0005634">
    <property type="term" value="C:nucleus"/>
    <property type="evidence" value="ECO:0007669"/>
    <property type="project" value="UniProtKB-SubCell"/>
</dbReference>
<dbReference type="Gene3D" id="2.30.30.140">
    <property type="match status" value="1"/>
</dbReference>
<sequence>MASELRTYEFQLSQVEHAIEADPGNAELTTLRDELANLIHLTKEYHSATDAKPKPVQETHRYQAGDDCMARHHADDRWYPAKITTVTGSAENPVYSILFTKLKTTDVVSSADLRPRSASQPSSAKSSSSSASRPMTRDELAEERERKRARKEKKMEREAAKNREHDARQSAWQKFQAKAVKKKYGVAGDRSMFKTPDDPYAKIGSSGGRGMTKQAPRLKHTYES</sequence>